<keyword evidence="1" id="KW-0472">Membrane</keyword>
<accession>A0ABM5P131</accession>
<keyword evidence="3" id="KW-1185">Reference proteome</keyword>
<reference evidence="2 3" key="1">
    <citation type="journal article" date="2014" name="Genome Announc.">
        <title>Complete Genome Sequence of Mycoplasma ovis Strain Michigan, a Hemoplasma of Sheep with Two Distinct 16S rRNA Genes.</title>
        <authorList>
            <person name="Deshuillers P.L."/>
            <person name="Santos A.P."/>
            <person name="do Nascimento N.C."/>
            <person name="Hampel J.A."/>
            <person name="Bergin I.L."/>
            <person name="Dyson M.C."/>
            <person name="Messick J.B."/>
        </authorList>
    </citation>
    <scope>NUCLEOTIDE SEQUENCE [LARGE SCALE GENOMIC DNA]</scope>
    <source>
        <strain evidence="2 3">Michigan</strain>
    </source>
</reference>
<feature type="transmembrane region" description="Helical" evidence="1">
    <location>
        <begin position="80"/>
        <end position="100"/>
    </location>
</feature>
<sequence>MATAICAVVFTGCLALSVIVSFAFQAYNMWKTKNFRFLHKDIFSLFFAGALLFSIALVAGQTSILNGFSDSSWACNPVRWTWVGFSIFISIVCLGMLAFATMNNGKKLGSQTSDGVSDLHSYSVDEEEEESFEPVAEILGGDLSSNLQGNI</sequence>
<evidence type="ECO:0000313" key="3">
    <source>
        <dbReference type="Proteomes" id="UP000018745"/>
    </source>
</evidence>
<keyword evidence="1" id="KW-1133">Transmembrane helix</keyword>
<evidence type="ECO:0000256" key="1">
    <source>
        <dbReference type="SAM" id="Phobius"/>
    </source>
</evidence>
<dbReference type="Proteomes" id="UP000018745">
    <property type="component" value="Chromosome"/>
</dbReference>
<proteinExistence type="predicted"/>
<feature type="transmembrane region" description="Helical" evidence="1">
    <location>
        <begin position="6"/>
        <end position="30"/>
    </location>
</feature>
<gene>
    <name evidence="2" type="ORF">OVS_00250</name>
</gene>
<organism evidence="2 3">
    <name type="scientific">Mycoplasma ovis str. Michigan</name>
    <dbReference type="NCBI Taxonomy" id="1415773"/>
    <lineage>
        <taxon>Bacteria</taxon>
        <taxon>Bacillati</taxon>
        <taxon>Mycoplasmatota</taxon>
        <taxon>Mollicutes</taxon>
        <taxon>Mycoplasmataceae</taxon>
        <taxon>Mycoplasma</taxon>
    </lineage>
</organism>
<name>A0ABM5P131_9MOLU</name>
<dbReference type="EMBL" id="CP006935">
    <property type="protein sequence ID" value="AHC40085.1"/>
    <property type="molecule type" value="Genomic_DNA"/>
</dbReference>
<keyword evidence="1" id="KW-0812">Transmembrane</keyword>
<protein>
    <submittedName>
        <fullName evidence="2">Uncharacterized protein</fullName>
    </submittedName>
</protein>
<evidence type="ECO:0000313" key="2">
    <source>
        <dbReference type="EMBL" id="AHC40085.1"/>
    </source>
</evidence>
<feature type="transmembrane region" description="Helical" evidence="1">
    <location>
        <begin position="42"/>
        <end position="60"/>
    </location>
</feature>
<dbReference type="RefSeq" id="WP_024070858.1">
    <property type="nucleotide sequence ID" value="NC_023062.1"/>
</dbReference>